<dbReference type="Pfam" id="PF13599">
    <property type="entry name" value="Pentapeptide_4"/>
    <property type="match status" value="1"/>
</dbReference>
<keyword evidence="3" id="KW-0812">Transmembrane</keyword>
<feature type="region of interest" description="Disordered" evidence="2">
    <location>
        <begin position="1"/>
        <end position="20"/>
    </location>
</feature>
<accession>A0A8S2DNG6</accession>
<dbReference type="EMBL" id="CAJNOK010005924">
    <property type="protein sequence ID" value="CAF0988258.1"/>
    <property type="molecule type" value="Genomic_DNA"/>
</dbReference>
<evidence type="ECO:0000313" key="4">
    <source>
        <dbReference type="EMBL" id="CAF0988258.1"/>
    </source>
</evidence>
<evidence type="ECO:0000313" key="6">
    <source>
        <dbReference type="Proteomes" id="UP000677228"/>
    </source>
</evidence>
<dbReference type="AlphaFoldDB" id="A0A8S2DNG6"/>
<evidence type="ECO:0000313" key="5">
    <source>
        <dbReference type="EMBL" id="CAF3758457.1"/>
    </source>
</evidence>
<dbReference type="PANTHER" id="PTHR47485">
    <property type="entry name" value="THYLAKOID LUMENAL 17.4 KDA PROTEIN, CHLOROPLASTIC"/>
    <property type="match status" value="1"/>
</dbReference>
<evidence type="ECO:0000256" key="3">
    <source>
        <dbReference type="SAM" id="Phobius"/>
    </source>
</evidence>
<evidence type="ECO:0008006" key="7">
    <source>
        <dbReference type="Google" id="ProtNLM"/>
    </source>
</evidence>
<protein>
    <recommendedName>
        <fullName evidence="7">Pentapeptide repeat-containing protein</fullName>
    </recommendedName>
</protein>
<organism evidence="4 6">
    <name type="scientific">Didymodactylos carnosus</name>
    <dbReference type="NCBI Taxonomy" id="1234261"/>
    <lineage>
        <taxon>Eukaryota</taxon>
        <taxon>Metazoa</taxon>
        <taxon>Spiralia</taxon>
        <taxon>Gnathifera</taxon>
        <taxon>Rotifera</taxon>
        <taxon>Eurotatoria</taxon>
        <taxon>Bdelloidea</taxon>
        <taxon>Philodinida</taxon>
        <taxon>Philodinidae</taxon>
        <taxon>Didymodactylos</taxon>
    </lineage>
</organism>
<keyword evidence="1" id="KW-0677">Repeat</keyword>
<evidence type="ECO:0000256" key="2">
    <source>
        <dbReference type="SAM" id="MobiDB-lite"/>
    </source>
</evidence>
<dbReference type="Proteomes" id="UP000682733">
    <property type="component" value="Unassembled WGS sequence"/>
</dbReference>
<comment type="caution">
    <text evidence="4">The sequence shown here is derived from an EMBL/GenBank/DDBJ whole genome shotgun (WGS) entry which is preliminary data.</text>
</comment>
<reference evidence="4" key="1">
    <citation type="submission" date="2021-02" db="EMBL/GenBank/DDBJ databases">
        <authorList>
            <person name="Nowell W R."/>
        </authorList>
    </citation>
    <scope>NUCLEOTIDE SEQUENCE</scope>
</reference>
<dbReference type="SUPFAM" id="SSF141571">
    <property type="entry name" value="Pentapeptide repeat-like"/>
    <property type="match status" value="1"/>
</dbReference>
<dbReference type="Proteomes" id="UP000677228">
    <property type="component" value="Unassembled WGS sequence"/>
</dbReference>
<dbReference type="EMBL" id="CAJOBA010005931">
    <property type="protein sequence ID" value="CAF3758457.1"/>
    <property type="molecule type" value="Genomic_DNA"/>
</dbReference>
<gene>
    <name evidence="4" type="ORF">OVA965_LOCUS13941</name>
    <name evidence="5" type="ORF">TMI583_LOCUS13944</name>
</gene>
<keyword evidence="3" id="KW-1133">Transmembrane helix</keyword>
<feature type="compositionally biased region" description="Basic residues" evidence="2">
    <location>
        <begin position="1"/>
        <end position="11"/>
    </location>
</feature>
<evidence type="ECO:0000256" key="1">
    <source>
        <dbReference type="ARBA" id="ARBA00022737"/>
    </source>
</evidence>
<name>A0A8S2DNG6_9BILA</name>
<feature type="transmembrane region" description="Helical" evidence="3">
    <location>
        <begin position="32"/>
        <end position="54"/>
    </location>
</feature>
<dbReference type="Gene3D" id="2.160.20.80">
    <property type="entry name" value="E3 ubiquitin-protein ligase SopA"/>
    <property type="match status" value="1"/>
</dbReference>
<dbReference type="PANTHER" id="PTHR47485:SF1">
    <property type="entry name" value="THYLAKOID LUMENAL 17.4 KDA PROTEIN, CHLOROPLASTIC"/>
    <property type="match status" value="1"/>
</dbReference>
<keyword evidence="3" id="KW-0472">Membrane</keyword>
<sequence>MPMFSLKRKYSHSQDQQHHQTKQNGLRDCYDWLTLLISALVPLMIGIFTVVITIQQQSSADRQRQQDQQQADSVQKERILSSCVDDIARLLLTKEVATDNKRLLYIRTKTFSSLRKLDPERKKHLLLFLYESQLLQYDKAKRHERLTLNLAEADLNHIHITKLKRFNNLSLPGVFLNNASFINCHLQHSRFADSTMNDIRFTNSFLLETRFSRCSLERTDFRNTTLAQVSFKSAVLRHAVFTRAWTKGADFTNADLDGALITEQQLQEAGLLDNARLPNGSFATIQENNLVVNDENFGCHTELPSSWSTEVNVAEAFQHYRSQLNCYFGIANLSSLGPISITQSIAVADYSVLIDSGRAEYNFSGMFGGNAYAEITFFTSTAVKAGKNVMIGLDDRQNETETILFQHKFGAIPLDTRQLVLIIYFEKFPERKDIILLFLIM</sequence>
<dbReference type="InterPro" id="IPR001646">
    <property type="entry name" value="5peptide_repeat"/>
</dbReference>
<proteinExistence type="predicted"/>